<proteinExistence type="predicted"/>
<dbReference type="EMBL" id="JAVDTF010000002">
    <property type="protein sequence ID" value="MDR6784521.1"/>
    <property type="molecule type" value="Genomic_DNA"/>
</dbReference>
<reference evidence="1" key="1">
    <citation type="submission" date="2023-07" db="EMBL/GenBank/DDBJ databases">
        <title>Sorghum-associated microbial communities from plants grown in Nebraska, USA.</title>
        <authorList>
            <person name="Schachtman D."/>
        </authorList>
    </citation>
    <scope>NUCLEOTIDE SEQUENCE</scope>
    <source>
        <strain evidence="1">2697</strain>
    </source>
</reference>
<protein>
    <submittedName>
        <fullName evidence="1">Uncharacterized protein</fullName>
    </submittedName>
</protein>
<comment type="caution">
    <text evidence="1">The sequence shown here is derived from an EMBL/GenBank/DDBJ whole genome shotgun (WGS) entry which is preliminary data.</text>
</comment>
<evidence type="ECO:0000313" key="1">
    <source>
        <dbReference type="EMBL" id="MDR6784521.1"/>
    </source>
</evidence>
<accession>A0ACC6KZ64</accession>
<evidence type="ECO:0000313" key="2">
    <source>
        <dbReference type="Proteomes" id="UP001246858"/>
    </source>
</evidence>
<sequence>MQDYYKLHADELQYFKKEVRKAFAAICNDFGLREEKVILTDTDNLFQVTPNLLLQIRYEENCI</sequence>
<gene>
    <name evidence="1" type="ORF">J2X78_003086</name>
</gene>
<dbReference type="Proteomes" id="UP001246858">
    <property type="component" value="Unassembled WGS sequence"/>
</dbReference>
<keyword evidence="2" id="KW-1185">Reference proteome</keyword>
<name>A0ACC6KZ64_9SPHI</name>
<organism evidence="1 2">
    <name type="scientific">Pedobacter africanus</name>
    <dbReference type="NCBI Taxonomy" id="151894"/>
    <lineage>
        <taxon>Bacteria</taxon>
        <taxon>Pseudomonadati</taxon>
        <taxon>Bacteroidota</taxon>
        <taxon>Sphingobacteriia</taxon>
        <taxon>Sphingobacteriales</taxon>
        <taxon>Sphingobacteriaceae</taxon>
        <taxon>Pedobacter</taxon>
    </lineage>
</organism>